<sequence length="305" mass="35808">MSEKVLVVVHIFYPILWRQIKHCISNLDKLYIDYDLVVSIPQELNSFSKNIYTFNNRAVVIVSENVGYDIWPFIKVLNNVELDNYDYIIKLHTKRGKGFEVSSIRNKYYFMGSSWRNLLISFISNKCNLKKTFLAFENDPLLGMVNNGKLIDVNEISCKDEHFSFCAKKAIECVNRLIKYDSEFVEFVAGSMFICRAKLFKPLQSFNFQLKDFSSANRDEIDDLAHVLERVFGGIISAQGYKISDPYSTLTDNVLFFFYSQFCRFLSLRAVKKIIRFIFRVDGCYNEDKIIRIFKIKVFKIKKRL</sequence>
<organism evidence="1 2">
    <name type="scientific">Succinivibrio dextrinosolvens DSM 3072</name>
    <dbReference type="NCBI Taxonomy" id="1123324"/>
    <lineage>
        <taxon>Bacteria</taxon>
        <taxon>Pseudomonadati</taxon>
        <taxon>Pseudomonadota</taxon>
        <taxon>Gammaproteobacteria</taxon>
        <taxon>Aeromonadales</taxon>
        <taxon>Succinivibrionaceae</taxon>
        <taxon>Succinivibrio</taxon>
    </lineage>
</organism>
<dbReference type="RefSeq" id="WP_078928732.1">
    <property type="nucleotide sequence ID" value="NZ_FUXX01000018.1"/>
</dbReference>
<name>A0A1T4VBM8_9GAMM</name>
<dbReference type="InterPro" id="IPR007739">
    <property type="entry name" value="RgpF"/>
</dbReference>
<dbReference type="EMBL" id="FUXX01000018">
    <property type="protein sequence ID" value="SKA62346.1"/>
    <property type="molecule type" value="Genomic_DNA"/>
</dbReference>
<keyword evidence="2" id="KW-1185">Reference proteome</keyword>
<gene>
    <name evidence="1" type="ORF">SAMN02745213_01246</name>
</gene>
<proteinExistence type="predicted"/>
<dbReference type="Pfam" id="PF05045">
    <property type="entry name" value="RgpF"/>
    <property type="match status" value="1"/>
</dbReference>
<dbReference type="Proteomes" id="UP000242432">
    <property type="component" value="Unassembled WGS sequence"/>
</dbReference>
<evidence type="ECO:0000313" key="2">
    <source>
        <dbReference type="Proteomes" id="UP000242432"/>
    </source>
</evidence>
<reference evidence="2" key="1">
    <citation type="submission" date="2017-02" db="EMBL/GenBank/DDBJ databases">
        <authorList>
            <person name="Varghese N."/>
            <person name="Submissions S."/>
        </authorList>
    </citation>
    <scope>NUCLEOTIDE SEQUENCE [LARGE SCALE GENOMIC DNA]</scope>
    <source>
        <strain evidence="2">DSM 3072</strain>
    </source>
</reference>
<protein>
    <submittedName>
        <fullName evidence="1">Rhamnan synthesis protein F</fullName>
    </submittedName>
</protein>
<accession>A0A1T4VBM8</accession>
<evidence type="ECO:0000313" key="1">
    <source>
        <dbReference type="EMBL" id="SKA62346.1"/>
    </source>
</evidence>
<dbReference type="AlphaFoldDB" id="A0A1T4VBM8"/>